<feature type="region of interest" description="Disordered" evidence="1">
    <location>
        <begin position="905"/>
        <end position="926"/>
    </location>
</feature>
<dbReference type="Proteomes" id="UP000002668">
    <property type="component" value="Genome"/>
</dbReference>
<dbReference type="OMA" id="HFFMTNE"/>
<feature type="region of interest" description="Disordered" evidence="1">
    <location>
        <begin position="942"/>
        <end position="969"/>
    </location>
</feature>
<name>E5A1H0_LEPMJ</name>
<feature type="region of interest" description="Disordered" evidence="1">
    <location>
        <begin position="1025"/>
        <end position="1049"/>
    </location>
</feature>
<dbReference type="EMBL" id="FP929131">
    <property type="protein sequence ID" value="CBX97434.1"/>
    <property type="molecule type" value="Genomic_DNA"/>
</dbReference>
<feature type="region of interest" description="Disordered" evidence="1">
    <location>
        <begin position="749"/>
        <end position="773"/>
    </location>
</feature>
<feature type="compositionally biased region" description="Low complexity" evidence="1">
    <location>
        <begin position="304"/>
        <end position="316"/>
    </location>
</feature>
<dbReference type="HOGENOM" id="CLU_319859_0_0_1"/>
<feature type="compositionally biased region" description="Basic and acidic residues" evidence="1">
    <location>
        <begin position="463"/>
        <end position="482"/>
    </location>
</feature>
<feature type="compositionally biased region" description="Polar residues" evidence="1">
    <location>
        <begin position="1028"/>
        <end position="1038"/>
    </location>
</feature>
<proteinExistence type="predicted"/>
<dbReference type="AlphaFoldDB" id="E5A1H0"/>
<dbReference type="OrthoDB" id="3796126at2759"/>
<feature type="compositionally biased region" description="Polar residues" evidence="1">
    <location>
        <begin position="946"/>
        <end position="969"/>
    </location>
</feature>
<feature type="region of interest" description="Disordered" evidence="1">
    <location>
        <begin position="463"/>
        <end position="503"/>
    </location>
</feature>
<organism evidence="3">
    <name type="scientific">Leptosphaeria maculans (strain JN3 / isolate v23.1.3 / race Av1-4-5-6-7-8)</name>
    <name type="common">Blackleg fungus</name>
    <name type="synonym">Phoma lingam</name>
    <dbReference type="NCBI Taxonomy" id="985895"/>
    <lineage>
        <taxon>Eukaryota</taxon>
        <taxon>Fungi</taxon>
        <taxon>Dikarya</taxon>
        <taxon>Ascomycota</taxon>
        <taxon>Pezizomycotina</taxon>
        <taxon>Dothideomycetes</taxon>
        <taxon>Pleosporomycetidae</taxon>
        <taxon>Pleosporales</taxon>
        <taxon>Pleosporineae</taxon>
        <taxon>Leptosphaeriaceae</taxon>
        <taxon>Plenodomus</taxon>
        <taxon>Plenodomus lingam/Leptosphaeria maculans species complex</taxon>
    </lineage>
</organism>
<feature type="region of interest" description="Disordered" evidence="1">
    <location>
        <begin position="697"/>
        <end position="716"/>
    </location>
</feature>
<gene>
    <name evidence="2" type="ORF">LEMA_P105650.1</name>
</gene>
<feature type="region of interest" description="Disordered" evidence="1">
    <location>
        <begin position="266"/>
        <end position="356"/>
    </location>
</feature>
<keyword evidence="3" id="KW-1185">Reference proteome</keyword>
<sequence>MRIDCEKGRNDVTVVIDLLSGRLGSRKNLLRLFEAYSHCRLKAALLGTAHSPCSKTMAFRGDPTKRPPPLQPQQESAVGDNETGRRRHHRSLTLESPRFGNMSWGLSDHLREHSQKKRMSVDVNTLLRGTPPSAQTVVPELPGNSIRHARSAVPVTQPSVRGMIELRNDLRAGRPPPSDDIYEIPVIHTEDLRERCREASRARETLDEKVSRSLSNSTKHLLSGLRNTVNKIKKEKIPIMPIKAAETLGVTPREYRKQHIIPLKPSKFVESPAKDSPAKGDDASIAPLLRKGGRGYDKSEGRQVACSRASSVSRVSKGTGRAIHINADATKIGSASPAAPTPPAKDTPPRSDQFNYSASPLRHKFQAPDLRGTFELSSQSAIKPPFKVPRHLPIAKSLRELDAEKEDASYDGVPVKMGAYNANDMTALIEGPPANWPLADDSNREMTEEKKRLIETTKKYMKMERETREAHSKLLELDQKTKEKNRKSRRQSERLDGDDSDVLLPPRFYSPANHSAGPFAVGESPSKNWGGGLQRAFPPQLALALLHLESAAPPFFPSSSPAALSSLVPSIKAIANNLLSQTDPNRMLFSHCPETHATNLSDASSDSKNGSIGVMFQGSADDIDRGSSTYKMLTERDQAPATTTTAARDDKTITSRVMQELRIGEHDHSDTASNRAVYGQSDTASTHVVGDQSDSARAGAMCDHSDTSSTRTVGDQPAPRLTAMLNEAILPSLAWTKNFQPKCPSAVPSPLHHTPGPVTPGQSAKDAPGHFGRSVNPMAIRNIDDHFWMTNEHLDVVGKTTWDILAMASQETMNTLRNKHARIMTLCEEQFEELKSHLTTVDDKADRSAEKVANVHHDVDRLLSRFNSAFAAQDNKTTQMEQQLRDLQTSMQNMQTLLEQKINEAKSSQQALASDQHTTPNSAQSSYLQQIYPSQSSLGGFYGSHANGTRDGQSQMSTANDVMAAASTQDSGNAAQTGYDAGYGQQWVTRTGYPVRGSSREARTPYSGTNPYQYAATGTFNGGYPVGYTQSSTSSPTEPASGLGPGQAR</sequence>
<evidence type="ECO:0000256" key="1">
    <source>
        <dbReference type="SAM" id="MobiDB-lite"/>
    </source>
</evidence>
<protein>
    <submittedName>
        <fullName evidence="2">Predicted protein</fullName>
    </submittedName>
</protein>
<accession>E5A1H0</accession>
<evidence type="ECO:0000313" key="2">
    <source>
        <dbReference type="EMBL" id="CBX97434.1"/>
    </source>
</evidence>
<evidence type="ECO:0000313" key="3">
    <source>
        <dbReference type="Proteomes" id="UP000002668"/>
    </source>
</evidence>
<feature type="region of interest" description="Disordered" evidence="1">
    <location>
        <begin position="56"/>
        <end position="98"/>
    </location>
</feature>
<reference evidence="3" key="1">
    <citation type="journal article" date="2011" name="Nat. Commun.">
        <title>Effector diversification within compartments of the Leptosphaeria maculans genome affected by Repeat-Induced Point mutations.</title>
        <authorList>
            <person name="Rouxel T."/>
            <person name="Grandaubert J."/>
            <person name="Hane J.K."/>
            <person name="Hoede C."/>
            <person name="van de Wouw A.P."/>
            <person name="Couloux A."/>
            <person name="Dominguez V."/>
            <person name="Anthouard V."/>
            <person name="Bally P."/>
            <person name="Bourras S."/>
            <person name="Cozijnsen A.J."/>
            <person name="Ciuffetti L.M."/>
            <person name="Degrave A."/>
            <person name="Dilmaghani A."/>
            <person name="Duret L."/>
            <person name="Fudal I."/>
            <person name="Goodwin S.B."/>
            <person name="Gout L."/>
            <person name="Glaser N."/>
            <person name="Linglin J."/>
            <person name="Kema G.H.J."/>
            <person name="Lapalu N."/>
            <person name="Lawrence C.B."/>
            <person name="May K."/>
            <person name="Meyer M."/>
            <person name="Ollivier B."/>
            <person name="Poulain J."/>
            <person name="Schoch C.L."/>
            <person name="Simon A."/>
            <person name="Spatafora J.W."/>
            <person name="Stachowiak A."/>
            <person name="Turgeon B.G."/>
            <person name="Tyler B.M."/>
            <person name="Vincent D."/>
            <person name="Weissenbach J."/>
            <person name="Amselem J."/>
            <person name="Quesneville H."/>
            <person name="Oliver R.P."/>
            <person name="Wincker P."/>
            <person name="Balesdent M.-H."/>
            <person name="Howlett B.J."/>
        </authorList>
    </citation>
    <scope>NUCLEOTIDE SEQUENCE [LARGE SCALE GENOMIC DNA]</scope>
    <source>
        <strain evidence="3">JN3 / isolate v23.1.3 / race Av1-4-5-6-7-8</strain>
    </source>
</reference>
<dbReference type="VEuPathDB" id="FungiDB:LEMA_P105650.1"/>
<dbReference type="eggNOG" id="ENOG502SQMH">
    <property type="taxonomic scope" value="Eukaryota"/>
</dbReference>
<dbReference type="InParanoid" id="E5A1H0"/>
<feature type="compositionally biased region" description="Basic and acidic residues" evidence="1">
    <location>
        <begin position="272"/>
        <end position="282"/>
    </location>
</feature>